<keyword evidence="1" id="KW-0812">Transmembrane</keyword>
<evidence type="ECO:0000256" key="1">
    <source>
        <dbReference type="SAM" id="Phobius"/>
    </source>
</evidence>
<evidence type="ECO:0000313" key="3">
    <source>
        <dbReference type="Proteomes" id="UP000218377"/>
    </source>
</evidence>
<dbReference type="EMBL" id="NRGX01000001">
    <property type="protein sequence ID" value="PCC18257.1"/>
    <property type="molecule type" value="Genomic_DNA"/>
</dbReference>
<dbReference type="AlphaFoldDB" id="A0A2A3X412"/>
<keyword evidence="1" id="KW-0472">Membrane</keyword>
<dbReference type="Proteomes" id="UP000218377">
    <property type="component" value="Unassembled WGS sequence"/>
</dbReference>
<protein>
    <submittedName>
        <fullName evidence="2">Uncharacterized protein</fullName>
    </submittedName>
</protein>
<proteinExistence type="predicted"/>
<organism evidence="2 3">
    <name type="scientific">Brevibacterium aurantiacum</name>
    <dbReference type="NCBI Taxonomy" id="273384"/>
    <lineage>
        <taxon>Bacteria</taxon>
        <taxon>Bacillati</taxon>
        <taxon>Actinomycetota</taxon>
        <taxon>Actinomycetes</taxon>
        <taxon>Micrococcales</taxon>
        <taxon>Brevibacteriaceae</taxon>
        <taxon>Brevibacterium</taxon>
    </lineage>
</organism>
<feature type="transmembrane region" description="Helical" evidence="1">
    <location>
        <begin position="104"/>
        <end position="123"/>
    </location>
</feature>
<keyword evidence="1" id="KW-1133">Transmembrane helix</keyword>
<reference evidence="2 3" key="1">
    <citation type="journal article" date="2017" name="Elife">
        <title>Extensive horizontal gene transfer in cheese-associated bacteria.</title>
        <authorList>
            <person name="Bonham K.S."/>
            <person name="Wolfe B.E."/>
            <person name="Dutton R.J."/>
        </authorList>
    </citation>
    <scope>NUCLEOTIDE SEQUENCE [LARGE SCALE GENOMIC DNA]</scope>
    <source>
        <strain evidence="2 3">JB5</strain>
    </source>
</reference>
<dbReference type="RefSeq" id="WP_096157872.1">
    <property type="nucleotide sequence ID" value="NZ_NRGX01000001.1"/>
</dbReference>
<name>A0A2A3X412_BREAU</name>
<gene>
    <name evidence="2" type="ORF">CIK79_08135</name>
</gene>
<comment type="caution">
    <text evidence="2">The sequence shown here is derived from an EMBL/GenBank/DDBJ whole genome shotgun (WGS) entry which is preliminary data.</text>
</comment>
<accession>A0A2A3X412</accession>
<evidence type="ECO:0000313" key="2">
    <source>
        <dbReference type="EMBL" id="PCC18257.1"/>
    </source>
</evidence>
<sequence length="139" mass="14757">MRILSLTVLGLVGAVLIVLGVAVSWQRTLIPGALDGTVRNIMTFEVDQPGVDDWVSLSVDDSETTTGNDALMCLRDGSTATKSAFSRQVYVDGVPCELPFPRQAVADTIVPLLLAGIFASIVLSKRRRRNAGVLLGGDS</sequence>